<gene>
    <name evidence="2" type="ORF">BCR33DRAFT_505370</name>
</gene>
<dbReference type="PRINTS" id="PR01438">
    <property type="entry name" value="UNVRSLSTRESS"/>
</dbReference>
<dbReference type="Gene3D" id="3.40.50.620">
    <property type="entry name" value="HUPs"/>
    <property type="match status" value="1"/>
</dbReference>
<dbReference type="InterPro" id="IPR014729">
    <property type="entry name" value="Rossmann-like_a/b/a_fold"/>
</dbReference>
<dbReference type="GO" id="GO:0016787">
    <property type="term" value="F:hydrolase activity"/>
    <property type="evidence" value="ECO:0007669"/>
    <property type="project" value="UniProtKB-KW"/>
</dbReference>
<dbReference type="AlphaFoldDB" id="A0A1Y2BKC7"/>
<proteinExistence type="predicted"/>
<dbReference type="InterPro" id="IPR006016">
    <property type="entry name" value="UspA"/>
</dbReference>
<dbReference type="Pfam" id="PF00582">
    <property type="entry name" value="Usp"/>
    <property type="match status" value="1"/>
</dbReference>
<feature type="domain" description="UspA" evidence="1">
    <location>
        <begin position="16"/>
        <end position="166"/>
    </location>
</feature>
<accession>A0A1Y2BKC7</accession>
<dbReference type="PANTHER" id="PTHR31964">
    <property type="entry name" value="ADENINE NUCLEOTIDE ALPHA HYDROLASES-LIKE SUPERFAMILY PROTEIN"/>
    <property type="match status" value="1"/>
</dbReference>
<dbReference type="Proteomes" id="UP000193642">
    <property type="component" value="Unassembled WGS sequence"/>
</dbReference>
<comment type="caution">
    <text evidence="2">The sequence shown here is derived from an EMBL/GenBank/DDBJ whole genome shotgun (WGS) entry which is preliminary data.</text>
</comment>
<dbReference type="STRING" id="329046.A0A1Y2BKC7"/>
<dbReference type="InterPro" id="IPR006015">
    <property type="entry name" value="Universal_stress_UspA"/>
</dbReference>
<keyword evidence="2" id="KW-0378">Hydrolase</keyword>
<reference evidence="2 3" key="1">
    <citation type="submission" date="2016-07" db="EMBL/GenBank/DDBJ databases">
        <title>Pervasive Adenine N6-methylation of Active Genes in Fungi.</title>
        <authorList>
            <consortium name="DOE Joint Genome Institute"/>
            <person name="Mondo S.J."/>
            <person name="Dannebaum R.O."/>
            <person name="Kuo R.C."/>
            <person name="Labutti K."/>
            <person name="Haridas S."/>
            <person name="Kuo A."/>
            <person name="Salamov A."/>
            <person name="Ahrendt S.R."/>
            <person name="Lipzen A."/>
            <person name="Sullivan W."/>
            <person name="Andreopoulos W.B."/>
            <person name="Clum A."/>
            <person name="Lindquist E."/>
            <person name="Daum C."/>
            <person name="Ramamoorthy G.K."/>
            <person name="Gryganskyi A."/>
            <person name="Culley D."/>
            <person name="Magnuson J.K."/>
            <person name="James T.Y."/>
            <person name="O'Malley M.A."/>
            <person name="Stajich J.E."/>
            <person name="Spatafora J.W."/>
            <person name="Visel A."/>
            <person name="Grigoriev I.V."/>
        </authorList>
    </citation>
    <scope>NUCLEOTIDE SEQUENCE [LARGE SCALE GENOMIC DNA]</scope>
    <source>
        <strain evidence="2 3">JEL800</strain>
    </source>
</reference>
<dbReference type="EMBL" id="MCGO01000060">
    <property type="protein sequence ID" value="ORY35221.1"/>
    <property type="molecule type" value="Genomic_DNA"/>
</dbReference>
<dbReference type="CDD" id="cd23659">
    <property type="entry name" value="USP_At3g01520-like"/>
    <property type="match status" value="1"/>
</dbReference>
<name>A0A1Y2BKC7_9FUNG</name>
<organism evidence="2 3">
    <name type="scientific">Rhizoclosmatium globosum</name>
    <dbReference type="NCBI Taxonomy" id="329046"/>
    <lineage>
        <taxon>Eukaryota</taxon>
        <taxon>Fungi</taxon>
        <taxon>Fungi incertae sedis</taxon>
        <taxon>Chytridiomycota</taxon>
        <taxon>Chytridiomycota incertae sedis</taxon>
        <taxon>Chytridiomycetes</taxon>
        <taxon>Chytridiales</taxon>
        <taxon>Chytriomycetaceae</taxon>
        <taxon>Rhizoclosmatium</taxon>
    </lineage>
</organism>
<dbReference type="SUPFAM" id="SSF52402">
    <property type="entry name" value="Adenine nucleotide alpha hydrolases-like"/>
    <property type="match status" value="1"/>
</dbReference>
<evidence type="ECO:0000313" key="2">
    <source>
        <dbReference type="EMBL" id="ORY35221.1"/>
    </source>
</evidence>
<keyword evidence="3" id="KW-1185">Reference proteome</keyword>
<sequence>MTADIQASEPSTPEKRIIAIALDASKFSDYAFHWALDHYLRPSDHVLLLNVQQHASAYIAGNILIHDPFTPVDTTTSLSPKDESHALLARYVRILESKKSVASFKAVSIHPSYVSIKESIVREVAVLKATVLIVGSRGLDGMSRGFLGSVSDYCAHHCHCPVVIVRPSEEDVKKFGTSFEVAAMAARGPF</sequence>
<protein>
    <submittedName>
        <fullName evidence="2">Adenine nucleotide alpha hydrolases-like protein</fullName>
    </submittedName>
</protein>
<evidence type="ECO:0000313" key="3">
    <source>
        <dbReference type="Proteomes" id="UP000193642"/>
    </source>
</evidence>
<evidence type="ECO:0000259" key="1">
    <source>
        <dbReference type="Pfam" id="PF00582"/>
    </source>
</evidence>
<dbReference type="PANTHER" id="PTHR31964:SF140">
    <property type="entry name" value="UNIVERSAL STRESS PROTEIN FAMILY PROTEIN"/>
    <property type="match status" value="1"/>
</dbReference>
<dbReference type="OrthoDB" id="2124632at2759"/>